<dbReference type="PANTHER" id="PTHR35586:SF2">
    <property type="entry name" value="SLL1542 PROTEIN"/>
    <property type="match status" value="1"/>
</dbReference>
<dbReference type="Proteomes" id="UP000236527">
    <property type="component" value="Unassembled WGS sequence"/>
</dbReference>
<proteinExistence type="predicted"/>
<evidence type="ECO:0000259" key="1">
    <source>
        <dbReference type="Pfam" id="PF14261"/>
    </source>
</evidence>
<dbReference type="EMBL" id="BDGE01000037">
    <property type="protein sequence ID" value="GBE92501.1"/>
    <property type="molecule type" value="Genomic_DNA"/>
</dbReference>
<reference evidence="3" key="1">
    <citation type="journal article" date="2018" name="Genome Announc.">
        <title>Draft Genome Sequence of the Nitrogen-Fixing and Hormogonia-Inducing Cyanobacterium Nostoc cycadae Strain WK-1, Isolated from the Coralloid Roots of Cycas revoluta.</title>
        <authorList>
            <person name="Kanesaki Y."/>
            <person name="Hirose M."/>
            <person name="Hirose Y."/>
            <person name="Fujisawa T."/>
            <person name="Nakamura Y."/>
            <person name="Watanabe S."/>
            <person name="Matsunaga S."/>
            <person name="Uchida H."/>
            <person name="Murakami A."/>
        </authorList>
    </citation>
    <scope>NUCLEOTIDE SEQUENCE [LARGE SCALE GENOMIC DNA]</scope>
    <source>
        <strain evidence="3">WK-1</strain>
    </source>
</reference>
<sequence length="92" mass="10513">MTTIILYKFSTLSREEIEAMLGLISEEPRAIREAREQEARSLILRQLNRRVGTIDDELQRQIQALSLEQVEALGEALLDFAAIADLEAWLQT</sequence>
<dbReference type="Pfam" id="PF14261">
    <property type="entry name" value="DUF4351"/>
    <property type="match status" value="1"/>
</dbReference>
<name>A0A2H6LH00_9NOSO</name>
<dbReference type="PANTHER" id="PTHR35586">
    <property type="entry name" value="SLL1691 PROTEIN"/>
    <property type="match status" value="1"/>
</dbReference>
<comment type="caution">
    <text evidence="2">The sequence shown here is derived from an EMBL/GenBank/DDBJ whole genome shotgun (WGS) entry which is preliminary data.</text>
</comment>
<feature type="domain" description="DUF4351" evidence="1">
    <location>
        <begin position="33"/>
        <end position="90"/>
    </location>
</feature>
<accession>A0A2H6LH00</accession>
<gene>
    <name evidence="2" type="ORF">NCWK1_2257</name>
</gene>
<dbReference type="AlphaFoldDB" id="A0A2H6LH00"/>
<evidence type="ECO:0000313" key="3">
    <source>
        <dbReference type="Proteomes" id="UP000236527"/>
    </source>
</evidence>
<organism evidence="2 3">
    <name type="scientific">Nostoc cycadae WK-1</name>
    <dbReference type="NCBI Taxonomy" id="1861711"/>
    <lineage>
        <taxon>Bacteria</taxon>
        <taxon>Bacillati</taxon>
        <taxon>Cyanobacteriota</taxon>
        <taxon>Cyanophyceae</taxon>
        <taxon>Nostocales</taxon>
        <taxon>Nostocaceae</taxon>
        <taxon>Nostoc</taxon>
    </lineage>
</organism>
<keyword evidence="3" id="KW-1185">Reference proteome</keyword>
<protein>
    <recommendedName>
        <fullName evidence="1">DUF4351 domain-containing protein</fullName>
    </recommendedName>
</protein>
<dbReference type="InterPro" id="IPR025587">
    <property type="entry name" value="DUF4351"/>
</dbReference>
<evidence type="ECO:0000313" key="2">
    <source>
        <dbReference type="EMBL" id="GBE92501.1"/>
    </source>
</evidence>